<accession>A0ABS4GFI2</accession>
<dbReference type="Gene3D" id="3.40.50.2000">
    <property type="entry name" value="Glycogen Phosphorylase B"/>
    <property type="match status" value="2"/>
</dbReference>
<evidence type="ECO:0000256" key="1">
    <source>
        <dbReference type="ARBA" id="ARBA00001275"/>
    </source>
</evidence>
<dbReference type="EC" id="2.4.1.1" evidence="9"/>
<dbReference type="SUPFAM" id="SSF53756">
    <property type="entry name" value="UDP-Glycosyltransferase/glycogen phosphorylase"/>
    <property type="match status" value="1"/>
</dbReference>
<reference evidence="10 11" key="1">
    <citation type="submission" date="2021-03" db="EMBL/GenBank/DDBJ databases">
        <title>Genomic Encyclopedia of Type Strains, Phase IV (KMG-IV): sequencing the most valuable type-strain genomes for metagenomic binning, comparative biology and taxonomic classification.</title>
        <authorList>
            <person name="Goeker M."/>
        </authorList>
    </citation>
    <scope>NUCLEOTIDE SEQUENCE [LARGE SCALE GENOMIC DNA]</scope>
    <source>
        <strain evidence="10 11">DSM 24004</strain>
    </source>
</reference>
<comment type="caution">
    <text evidence="10">The sequence shown here is derived from an EMBL/GenBank/DDBJ whole genome shotgun (WGS) entry which is preliminary data.</text>
</comment>
<comment type="function">
    <text evidence="8">Phosphorylase is an important allosteric enzyme in carbohydrate metabolism. Enzymes from different sources differ in their regulatory mechanisms and in their natural substrates. However, all known phosphorylases share catalytic and structural properties.</text>
</comment>
<dbReference type="NCBIfam" id="TIGR02093">
    <property type="entry name" value="P_ylase"/>
    <property type="match status" value="1"/>
</dbReference>
<proteinExistence type="inferred from homology"/>
<comment type="similarity">
    <text evidence="3 9">Belongs to the glycogen phosphorylase family.</text>
</comment>
<dbReference type="PIRSF" id="PIRSF000460">
    <property type="entry name" value="Pprylas_GlgP"/>
    <property type="match status" value="1"/>
</dbReference>
<keyword evidence="11" id="KW-1185">Reference proteome</keyword>
<gene>
    <name evidence="10" type="ORF">J2Z76_002316</name>
</gene>
<evidence type="ECO:0000256" key="5">
    <source>
        <dbReference type="ARBA" id="ARBA00022679"/>
    </source>
</evidence>
<dbReference type="PANTHER" id="PTHR11468:SF3">
    <property type="entry name" value="GLYCOGEN PHOSPHORYLASE, LIVER FORM"/>
    <property type="match status" value="1"/>
</dbReference>
<dbReference type="Proteomes" id="UP001519342">
    <property type="component" value="Unassembled WGS sequence"/>
</dbReference>
<evidence type="ECO:0000256" key="8">
    <source>
        <dbReference type="ARBA" id="ARBA00025174"/>
    </source>
</evidence>
<comment type="function">
    <text evidence="9">Allosteric enzyme that catalyzes the rate-limiting step in glycogen catabolism, the phosphorolytic cleavage of glycogen to produce glucose-1-phosphate, and plays a central role in maintaining cellular and organismal glucose homeostasis.</text>
</comment>
<evidence type="ECO:0000313" key="11">
    <source>
        <dbReference type="Proteomes" id="UP001519342"/>
    </source>
</evidence>
<dbReference type="GO" id="GO:0004645">
    <property type="term" value="F:1,4-alpha-oligoglucan phosphorylase activity"/>
    <property type="evidence" value="ECO:0007669"/>
    <property type="project" value="UniProtKB-EC"/>
</dbReference>
<keyword evidence="6 9" id="KW-0663">Pyridoxal phosphate</keyword>
<dbReference type="InterPro" id="IPR000811">
    <property type="entry name" value="Glyco_trans_35"/>
</dbReference>
<keyword evidence="7 9" id="KW-0119">Carbohydrate metabolism</keyword>
<evidence type="ECO:0000256" key="9">
    <source>
        <dbReference type="RuleBase" id="RU000587"/>
    </source>
</evidence>
<name>A0ABS4GFI2_9FIRM</name>
<sequence>MTEKTMNKNHINNKIDEVISRYWNIAPKFATDIQIYRALCIVMREILLEKRYNFKQEIDTNQKKQVYYMCMEFLIGKSLKNNLFNLNLENEVSESLKKYNVNLDDLYKIEKDPGLGNGGLGRLAACFLDSLATQNYPVTGFSIKYEFGLFKQKIIEGWQTELPDDWLSTSDIWLVPRTEERVVVNFDGEIKEEWTNEGLIIKHINTTEVEAIPYDVMISGYQSKGVSLLRLWEARSLKSIDMNLFSQGEYIKALSEDSMAEAISKILYPADNHSEGKILRIKQQYFLVSASAQNIVNDHYKKYNTLDNFCDKVAIHINDTHPALIIPELMRIFMDEYFCPWDKAWYMVTNSVSYTNHTVLQEALETLEIETIKTKLPRIYSIIQEINQRFMHDVSNKYSGKMDKANQMSLFSYGKINMANISIVGSHSINGVAKLHSEILKNTIFKNFYEYNPNKFTNITNGITHRRWLNQANPELKNLINDLIGTSYYLNPENLSLLKKYKDNEDVLLKIDEIKYNNKLKLTDYIYKKNNIIVDPDSIFDIQAKRLHEYKRQLLNILRIISIIIDITEGKTDNVLPETFIFAAKAAPSYYRAKEIIHLICTLSDFINANSVIKEYINVVFIENYSVSLAEIIIPAGEISEQISLAGKEASGTGNMKFMLNGALTLGTYDGANIEILEQVGKENFFLFGMQDYEVEKLWRNGYNSVTYYQQNKKIRKIIDFLNKGINGKSFESISKYLLGVESVGDPYMCFADFEDYMNVHYKTSQIYYNNKMKWNQMSLINIASAGIFSSDRTVKEYSKKIWNIEPIE</sequence>
<evidence type="ECO:0000256" key="4">
    <source>
        <dbReference type="ARBA" id="ARBA00022676"/>
    </source>
</evidence>
<dbReference type="InterPro" id="IPR011833">
    <property type="entry name" value="Glycg_phsphrylas"/>
</dbReference>
<dbReference type="RefSeq" id="WP_245210423.1">
    <property type="nucleotide sequence ID" value="NZ_JAGGKS010000006.1"/>
</dbReference>
<protein>
    <recommendedName>
        <fullName evidence="9">Alpha-1,4 glucan phosphorylase</fullName>
        <ecNumber evidence="9">2.4.1.1</ecNumber>
    </recommendedName>
</protein>
<dbReference type="PROSITE" id="PS00102">
    <property type="entry name" value="PHOSPHORYLASE"/>
    <property type="match status" value="1"/>
</dbReference>
<dbReference type="InterPro" id="IPR035090">
    <property type="entry name" value="Pyridoxal_P_attach_site"/>
</dbReference>
<dbReference type="PANTHER" id="PTHR11468">
    <property type="entry name" value="GLYCOGEN PHOSPHORYLASE"/>
    <property type="match status" value="1"/>
</dbReference>
<comment type="catalytic activity">
    <reaction evidence="1 9">
        <text>[(1-&gt;4)-alpha-D-glucosyl](n) + phosphate = [(1-&gt;4)-alpha-D-glucosyl](n-1) + alpha-D-glucose 1-phosphate</text>
        <dbReference type="Rhea" id="RHEA:41732"/>
        <dbReference type="Rhea" id="RHEA-COMP:9584"/>
        <dbReference type="Rhea" id="RHEA-COMP:9586"/>
        <dbReference type="ChEBI" id="CHEBI:15444"/>
        <dbReference type="ChEBI" id="CHEBI:43474"/>
        <dbReference type="ChEBI" id="CHEBI:58601"/>
        <dbReference type="EC" id="2.4.1.1"/>
    </reaction>
</comment>
<evidence type="ECO:0000256" key="3">
    <source>
        <dbReference type="ARBA" id="ARBA00006047"/>
    </source>
</evidence>
<evidence type="ECO:0000256" key="2">
    <source>
        <dbReference type="ARBA" id="ARBA00001933"/>
    </source>
</evidence>
<keyword evidence="4 9" id="KW-0328">Glycosyltransferase</keyword>
<evidence type="ECO:0000313" key="10">
    <source>
        <dbReference type="EMBL" id="MBP1926451.1"/>
    </source>
</evidence>
<dbReference type="Pfam" id="PF00343">
    <property type="entry name" value="Phosphorylase"/>
    <property type="match status" value="1"/>
</dbReference>
<keyword evidence="5 9" id="KW-0808">Transferase</keyword>
<evidence type="ECO:0000256" key="6">
    <source>
        <dbReference type="ARBA" id="ARBA00022898"/>
    </source>
</evidence>
<comment type="cofactor">
    <cofactor evidence="2 9">
        <name>pyridoxal 5'-phosphate</name>
        <dbReference type="ChEBI" id="CHEBI:597326"/>
    </cofactor>
</comment>
<dbReference type="EMBL" id="JAGGKS010000006">
    <property type="protein sequence ID" value="MBP1926451.1"/>
    <property type="molecule type" value="Genomic_DNA"/>
</dbReference>
<organism evidence="10 11">
    <name type="scientific">Sedimentibacter acidaminivorans</name>
    <dbReference type="NCBI Taxonomy" id="913099"/>
    <lineage>
        <taxon>Bacteria</taxon>
        <taxon>Bacillati</taxon>
        <taxon>Bacillota</taxon>
        <taxon>Tissierellia</taxon>
        <taxon>Sedimentibacter</taxon>
    </lineage>
</organism>
<evidence type="ECO:0000256" key="7">
    <source>
        <dbReference type="ARBA" id="ARBA00023277"/>
    </source>
</evidence>